<reference evidence="2" key="1">
    <citation type="submission" date="2021-02" db="EMBL/GenBank/DDBJ databases">
        <authorList>
            <person name="Dougan E. K."/>
            <person name="Rhodes N."/>
            <person name="Thang M."/>
            <person name="Chan C."/>
        </authorList>
    </citation>
    <scope>NUCLEOTIDE SEQUENCE</scope>
</reference>
<keyword evidence="3" id="KW-1185">Reference proteome</keyword>
<comment type="caution">
    <text evidence="2">The sequence shown here is derived from an EMBL/GenBank/DDBJ whole genome shotgun (WGS) entry which is preliminary data.</text>
</comment>
<feature type="region of interest" description="Disordered" evidence="1">
    <location>
        <begin position="862"/>
        <end position="934"/>
    </location>
</feature>
<dbReference type="Proteomes" id="UP000649617">
    <property type="component" value="Unassembled WGS sequence"/>
</dbReference>
<evidence type="ECO:0000313" key="2">
    <source>
        <dbReference type="EMBL" id="CAE7739171.1"/>
    </source>
</evidence>
<name>A0A812XJD7_SYMPI</name>
<organism evidence="2 3">
    <name type="scientific">Symbiodinium pilosum</name>
    <name type="common">Dinoflagellate</name>
    <dbReference type="NCBI Taxonomy" id="2952"/>
    <lineage>
        <taxon>Eukaryota</taxon>
        <taxon>Sar</taxon>
        <taxon>Alveolata</taxon>
        <taxon>Dinophyceae</taxon>
        <taxon>Suessiales</taxon>
        <taxon>Symbiodiniaceae</taxon>
        <taxon>Symbiodinium</taxon>
    </lineage>
</organism>
<feature type="compositionally biased region" description="Low complexity" evidence="1">
    <location>
        <begin position="915"/>
        <end position="926"/>
    </location>
</feature>
<sequence>MMPAFIRAIWWPDAATKREEALDTFLRMQLAALSKPNTQDDCAWLYCWWQHGFRYVGMARARRADACMSGGPLCRFVEHLSLRTRPHPRDAQKLRYRRARSYSGGSFWWLPAFVGRTAQVAAMEQLEIKLHLPNANGPARAGMLDKPCKVQRKRPPRWRRLRCSGRAPPAHAAWEGHIGGSQLTKGMASFESADADLSQWSFCQAYRHTQRCQMGTEATMGPLSIYSPAMQQLFLLWAAAGNEIDWGLLEKCWKVPCGPVALAKLCHMVKGPLRLSHGLHRVEKNWDVPRFLENGDLQAMFRKCVGKAFAKVTACRHLGCQALPRRALQQYDERRRACKQSYDAHTREMSFAPGCSIIPDDKCKKYAWRMSQDAYRFLLAYFILLAANWQLTAMSVTEANEWCYDMIIALLPKHLIGFLGMSRRPWILPYCYAMIKAKCFAPHGRTCMSAGHSCVRKVISFATWPKKSCWRMVSRGLQIALQRGPDNWQVWSLRDAPAILRRKLSNLSMPGDPHVCSRCGGPKSHLEATVHDAGQFFECVTVTDALQAAHGVLQLTAQHTGCFHACVFRKKKKAGFLSTHSFRFLPRKFRCFDFQELFLVFAAAISVTYVSAGSRVVKLSTLSIGGIMSMIASAMVLCLSEHKWLQRRTAWVAAGFSDSLPWNEQVAALRYVDDLLQVSAMYCAGCLARVPEVVYQVPFKLAESGRAVTWIDLRLDLDPLSVSVAQKTLTIKPPWAAKSGYVRSWLCGRFARWQQVGLSKEMTAAETTRAFWELLLQGSRLGCSGLLCIPSSMSDGLLNFKSYKLVIQLPNPTARELQQDGAQARFPLRRALCAAMLPPFLQLGLLMGWLLQAVMATNRLGKNGERYRPSKPMGSGRRGDERARHPEAVQRLVLDIRTNDNAGRSRKRSRRGRPRSSSSSSSSSSRNKARKDKQEIARLKAMLAEKEAEECKREADKKHADAEAARRRELEEFKSTVLSLLPKQPPLPANVTEGMPKASFSAEIAQRAGYFVHEVADFAGCDSWEDIEARLKNVSNPKLKEMLQGKGVTDVPSSKPAVVKAVMRVLKNEFSSVQ</sequence>
<dbReference type="EMBL" id="CAJNIZ010046082">
    <property type="protein sequence ID" value="CAE7739171.1"/>
    <property type="molecule type" value="Genomic_DNA"/>
</dbReference>
<feature type="compositionally biased region" description="Basic residues" evidence="1">
    <location>
        <begin position="904"/>
        <end position="914"/>
    </location>
</feature>
<protein>
    <submittedName>
        <fullName evidence="2">Uncharacterized protein</fullName>
    </submittedName>
</protein>
<proteinExistence type="predicted"/>
<dbReference type="OrthoDB" id="413865at2759"/>
<accession>A0A812XJD7</accession>
<feature type="compositionally biased region" description="Basic and acidic residues" evidence="1">
    <location>
        <begin position="877"/>
        <end position="888"/>
    </location>
</feature>
<evidence type="ECO:0000256" key="1">
    <source>
        <dbReference type="SAM" id="MobiDB-lite"/>
    </source>
</evidence>
<gene>
    <name evidence="2" type="ORF">SPIL2461_LOCUS21257</name>
</gene>
<dbReference type="AlphaFoldDB" id="A0A812XJD7"/>
<evidence type="ECO:0000313" key="3">
    <source>
        <dbReference type="Proteomes" id="UP000649617"/>
    </source>
</evidence>